<organism evidence="1 2">
    <name type="scientific">Tanacetum coccineum</name>
    <dbReference type="NCBI Taxonomy" id="301880"/>
    <lineage>
        <taxon>Eukaryota</taxon>
        <taxon>Viridiplantae</taxon>
        <taxon>Streptophyta</taxon>
        <taxon>Embryophyta</taxon>
        <taxon>Tracheophyta</taxon>
        <taxon>Spermatophyta</taxon>
        <taxon>Magnoliopsida</taxon>
        <taxon>eudicotyledons</taxon>
        <taxon>Gunneridae</taxon>
        <taxon>Pentapetalae</taxon>
        <taxon>asterids</taxon>
        <taxon>campanulids</taxon>
        <taxon>Asterales</taxon>
        <taxon>Asteraceae</taxon>
        <taxon>Asteroideae</taxon>
        <taxon>Anthemideae</taxon>
        <taxon>Anthemidinae</taxon>
        <taxon>Tanacetum</taxon>
    </lineage>
</organism>
<accession>A0ABQ5I8J7</accession>
<comment type="caution">
    <text evidence="1">The sequence shown here is derived from an EMBL/GenBank/DDBJ whole genome shotgun (WGS) entry which is preliminary data.</text>
</comment>
<reference evidence="1" key="1">
    <citation type="journal article" date="2022" name="Int. J. Mol. Sci.">
        <title>Draft Genome of Tanacetum Coccineum: Genomic Comparison of Closely Related Tanacetum-Family Plants.</title>
        <authorList>
            <person name="Yamashiro T."/>
            <person name="Shiraishi A."/>
            <person name="Nakayama K."/>
            <person name="Satake H."/>
        </authorList>
    </citation>
    <scope>NUCLEOTIDE SEQUENCE</scope>
</reference>
<proteinExistence type="predicted"/>
<keyword evidence="2" id="KW-1185">Reference proteome</keyword>
<dbReference type="EMBL" id="BQNB010020422">
    <property type="protein sequence ID" value="GJT95787.1"/>
    <property type="molecule type" value="Genomic_DNA"/>
</dbReference>
<evidence type="ECO:0000313" key="2">
    <source>
        <dbReference type="Proteomes" id="UP001151760"/>
    </source>
</evidence>
<gene>
    <name evidence="1" type="ORF">Tco_1091305</name>
</gene>
<name>A0ABQ5I8J7_9ASTR</name>
<evidence type="ECO:0000313" key="1">
    <source>
        <dbReference type="EMBL" id="GJT95787.1"/>
    </source>
</evidence>
<sequence>MGKDKVFTINLHHSGVFIPNPIRNVQGELKQITYINFEDRLKRSPHLVSEPGGSRSRIYKVFEVEPMKEKEEDTMVRSIFGSFGTRQCWKAAGIVVIWLGKNPNSSRVWQFLGVVHNSYKDARLSKAAATIIGSNRVPVDQEPIEDPDDANIDLIFKIKRGVSYLKHDPIIPWNEMQPVLCMRYDHPEQLKLAKKLDD</sequence>
<reference evidence="1" key="2">
    <citation type="submission" date="2022-01" db="EMBL/GenBank/DDBJ databases">
        <authorList>
            <person name="Yamashiro T."/>
            <person name="Shiraishi A."/>
            <person name="Satake H."/>
            <person name="Nakayama K."/>
        </authorList>
    </citation>
    <scope>NUCLEOTIDE SEQUENCE</scope>
</reference>
<protein>
    <submittedName>
        <fullName evidence="1">Uncharacterized protein</fullName>
    </submittedName>
</protein>
<dbReference type="Proteomes" id="UP001151760">
    <property type="component" value="Unassembled WGS sequence"/>
</dbReference>